<protein>
    <submittedName>
        <fullName evidence="1">Uncharacterized protein</fullName>
    </submittedName>
</protein>
<evidence type="ECO:0000313" key="2">
    <source>
        <dbReference type="Proteomes" id="UP001151760"/>
    </source>
</evidence>
<proteinExistence type="predicted"/>
<accession>A0ABQ5HPK1</accession>
<gene>
    <name evidence="1" type="ORF">Tco_1078637</name>
</gene>
<evidence type="ECO:0000313" key="1">
    <source>
        <dbReference type="EMBL" id="GJT89792.1"/>
    </source>
</evidence>
<keyword evidence="2" id="KW-1185">Reference proteome</keyword>
<organism evidence="1 2">
    <name type="scientific">Tanacetum coccineum</name>
    <dbReference type="NCBI Taxonomy" id="301880"/>
    <lineage>
        <taxon>Eukaryota</taxon>
        <taxon>Viridiplantae</taxon>
        <taxon>Streptophyta</taxon>
        <taxon>Embryophyta</taxon>
        <taxon>Tracheophyta</taxon>
        <taxon>Spermatophyta</taxon>
        <taxon>Magnoliopsida</taxon>
        <taxon>eudicotyledons</taxon>
        <taxon>Gunneridae</taxon>
        <taxon>Pentapetalae</taxon>
        <taxon>asterids</taxon>
        <taxon>campanulids</taxon>
        <taxon>Asterales</taxon>
        <taxon>Asteraceae</taxon>
        <taxon>Asteroideae</taxon>
        <taxon>Anthemideae</taxon>
        <taxon>Anthemidinae</taxon>
        <taxon>Tanacetum</taxon>
    </lineage>
</organism>
<reference evidence="1" key="2">
    <citation type="submission" date="2022-01" db="EMBL/GenBank/DDBJ databases">
        <authorList>
            <person name="Yamashiro T."/>
            <person name="Shiraishi A."/>
            <person name="Satake H."/>
            <person name="Nakayama K."/>
        </authorList>
    </citation>
    <scope>NUCLEOTIDE SEQUENCE</scope>
</reference>
<reference evidence="1" key="1">
    <citation type="journal article" date="2022" name="Int. J. Mol. Sci.">
        <title>Draft Genome of Tanacetum Coccineum: Genomic Comparison of Closely Related Tanacetum-Family Plants.</title>
        <authorList>
            <person name="Yamashiro T."/>
            <person name="Shiraishi A."/>
            <person name="Nakayama K."/>
            <person name="Satake H."/>
        </authorList>
    </citation>
    <scope>NUCLEOTIDE SEQUENCE</scope>
</reference>
<name>A0ABQ5HPK1_9ASTR</name>
<feature type="non-terminal residue" evidence="1">
    <location>
        <position position="1"/>
    </location>
</feature>
<sequence>PINFPSLTSAYRMGEFNQWKMSIPTSSEVDDACSEHVFQGLNDCHNRDVKRLSWSYIIDIGTPCLATISLSPWLFSPISTQGSQVATVSRMASDVQP</sequence>
<comment type="caution">
    <text evidence="1">The sequence shown here is derived from an EMBL/GenBank/DDBJ whole genome shotgun (WGS) entry which is preliminary data.</text>
</comment>
<dbReference type="Proteomes" id="UP001151760">
    <property type="component" value="Unassembled WGS sequence"/>
</dbReference>
<dbReference type="EMBL" id="BQNB010019861">
    <property type="protein sequence ID" value="GJT89792.1"/>
    <property type="molecule type" value="Genomic_DNA"/>
</dbReference>